<dbReference type="Proteomes" id="UP000826656">
    <property type="component" value="Unassembled WGS sequence"/>
</dbReference>
<evidence type="ECO:0000313" key="3">
    <source>
        <dbReference type="Proteomes" id="UP000826656"/>
    </source>
</evidence>
<dbReference type="EMBL" id="JAIVGD010000005">
    <property type="protein sequence ID" value="KAH0772600.1"/>
    <property type="molecule type" value="Genomic_DNA"/>
</dbReference>
<protein>
    <submittedName>
        <fullName evidence="2">Uncharacterized protein</fullName>
    </submittedName>
</protein>
<sequence length="78" mass="8585">MLIELDEEGGVGGGKREVAAAEGKENTEAGIQKKTWDLTGRSEENAKAMKVKKFQFTLKFEGLEKFSIAVLLSRDRAP</sequence>
<feature type="compositionally biased region" description="Basic and acidic residues" evidence="1">
    <location>
        <begin position="14"/>
        <end position="27"/>
    </location>
</feature>
<feature type="region of interest" description="Disordered" evidence="1">
    <location>
        <begin position="1"/>
        <end position="33"/>
    </location>
</feature>
<proteinExistence type="predicted"/>
<organism evidence="2 3">
    <name type="scientific">Solanum tuberosum</name>
    <name type="common">Potato</name>
    <dbReference type="NCBI Taxonomy" id="4113"/>
    <lineage>
        <taxon>Eukaryota</taxon>
        <taxon>Viridiplantae</taxon>
        <taxon>Streptophyta</taxon>
        <taxon>Embryophyta</taxon>
        <taxon>Tracheophyta</taxon>
        <taxon>Spermatophyta</taxon>
        <taxon>Magnoliopsida</taxon>
        <taxon>eudicotyledons</taxon>
        <taxon>Gunneridae</taxon>
        <taxon>Pentapetalae</taxon>
        <taxon>asterids</taxon>
        <taxon>lamiids</taxon>
        <taxon>Solanales</taxon>
        <taxon>Solanaceae</taxon>
        <taxon>Solanoideae</taxon>
        <taxon>Solaneae</taxon>
        <taxon>Solanum</taxon>
    </lineage>
</organism>
<reference evidence="2 3" key="1">
    <citation type="journal article" date="2021" name="bioRxiv">
        <title>Chromosome-scale and haplotype-resolved genome assembly of a tetraploid potato cultivar.</title>
        <authorList>
            <person name="Sun H."/>
            <person name="Jiao W.-B."/>
            <person name="Krause K."/>
            <person name="Campoy J.A."/>
            <person name="Goel M."/>
            <person name="Folz-Donahue K."/>
            <person name="Kukat C."/>
            <person name="Huettel B."/>
            <person name="Schneeberger K."/>
        </authorList>
    </citation>
    <scope>NUCLEOTIDE SEQUENCE [LARGE SCALE GENOMIC DNA]</scope>
    <source>
        <strain evidence="2">SolTubOtavaFocal</strain>
        <tissue evidence="2">Leaves</tissue>
    </source>
</reference>
<keyword evidence="3" id="KW-1185">Reference proteome</keyword>
<name>A0ABQ7VVQ5_SOLTU</name>
<comment type="caution">
    <text evidence="2">The sequence shown here is derived from an EMBL/GenBank/DDBJ whole genome shotgun (WGS) entry which is preliminary data.</text>
</comment>
<accession>A0ABQ7VVQ5</accession>
<evidence type="ECO:0000313" key="2">
    <source>
        <dbReference type="EMBL" id="KAH0772600.1"/>
    </source>
</evidence>
<gene>
    <name evidence="2" type="ORF">KY290_009737</name>
</gene>
<evidence type="ECO:0000256" key="1">
    <source>
        <dbReference type="SAM" id="MobiDB-lite"/>
    </source>
</evidence>